<dbReference type="EMBL" id="CAJOBC010002205">
    <property type="protein sequence ID" value="CAF3721144.1"/>
    <property type="molecule type" value="Genomic_DNA"/>
</dbReference>
<dbReference type="Proteomes" id="UP000677228">
    <property type="component" value="Unassembled WGS sequence"/>
</dbReference>
<evidence type="ECO:0000259" key="2">
    <source>
        <dbReference type="Pfam" id="PF00080"/>
    </source>
</evidence>
<reference evidence="3" key="1">
    <citation type="submission" date="2021-02" db="EMBL/GenBank/DDBJ databases">
        <authorList>
            <person name="Nowell W R."/>
        </authorList>
    </citation>
    <scope>NUCLEOTIDE SEQUENCE</scope>
</reference>
<proteinExistence type="predicted"/>
<organism evidence="3 7">
    <name type="scientific">Didymodactylos carnosus</name>
    <dbReference type="NCBI Taxonomy" id="1234261"/>
    <lineage>
        <taxon>Eukaryota</taxon>
        <taxon>Metazoa</taxon>
        <taxon>Spiralia</taxon>
        <taxon>Gnathifera</taxon>
        <taxon>Rotifera</taxon>
        <taxon>Eurotatoria</taxon>
        <taxon>Bdelloidea</taxon>
        <taxon>Philodinida</taxon>
        <taxon>Philodinidae</taxon>
        <taxon>Didymodactylos</taxon>
    </lineage>
</organism>
<evidence type="ECO:0000313" key="3">
    <source>
        <dbReference type="EMBL" id="CAF0944884.1"/>
    </source>
</evidence>
<dbReference type="Gene3D" id="2.60.40.200">
    <property type="entry name" value="Superoxide dismutase, copper/zinc binding domain"/>
    <property type="match status" value="1"/>
</dbReference>
<feature type="domain" description="Superoxide dismutase copper/zinc binding" evidence="2">
    <location>
        <begin position="39"/>
        <end position="161"/>
    </location>
</feature>
<evidence type="ECO:0000313" key="7">
    <source>
        <dbReference type="Proteomes" id="UP000663829"/>
    </source>
</evidence>
<comment type="caution">
    <text evidence="3">The sequence shown here is derived from an EMBL/GenBank/DDBJ whole genome shotgun (WGS) entry which is preliminary data.</text>
</comment>
<evidence type="ECO:0000256" key="1">
    <source>
        <dbReference type="SAM" id="SignalP"/>
    </source>
</evidence>
<feature type="chain" id="PRO_5044131881" description="Superoxide dismutase copper/zinc binding domain-containing protein" evidence="1">
    <location>
        <begin position="21"/>
        <end position="172"/>
    </location>
</feature>
<dbReference type="Proteomes" id="UP000681722">
    <property type="component" value="Unassembled WGS sequence"/>
</dbReference>
<dbReference type="EMBL" id="CAJNOQ010002205">
    <property type="protein sequence ID" value="CAF0944884.1"/>
    <property type="molecule type" value="Genomic_DNA"/>
</dbReference>
<keyword evidence="7" id="KW-1185">Reference proteome</keyword>
<feature type="signal peptide" evidence="1">
    <location>
        <begin position="1"/>
        <end position="20"/>
    </location>
</feature>
<dbReference type="Proteomes" id="UP000663829">
    <property type="component" value="Unassembled WGS sequence"/>
</dbReference>
<dbReference type="OrthoDB" id="2015551at2759"/>
<sequence>MFSLPLVLLVLFINVFGVIGDTPIFATATLHPDSNSSAKGFVIFTQLNPSSSVVVRGIINGLVPNTQYHGFHVHEKNPGNTTNCTAAGAHFNPYMKWHGGPDDTIDQRHVGDLGNIHSNEFGTAYVLINDSIIQLANQTQSILNRTIIVHRDVDDLGRGGQVDSNTTGLFYI</sequence>
<dbReference type="EMBL" id="CAJNOK010005366">
    <property type="protein sequence ID" value="CAF0970100.1"/>
    <property type="molecule type" value="Genomic_DNA"/>
</dbReference>
<dbReference type="InterPro" id="IPR001424">
    <property type="entry name" value="SOD_Cu_Zn_dom"/>
</dbReference>
<dbReference type="InterPro" id="IPR024134">
    <property type="entry name" value="SOD_Cu/Zn_/chaperone"/>
</dbReference>
<evidence type="ECO:0000313" key="4">
    <source>
        <dbReference type="EMBL" id="CAF0970100.1"/>
    </source>
</evidence>
<keyword evidence="1" id="KW-0732">Signal</keyword>
<dbReference type="EMBL" id="CAJOBA010005372">
    <property type="protein sequence ID" value="CAF3741542.1"/>
    <property type="molecule type" value="Genomic_DNA"/>
</dbReference>
<protein>
    <recommendedName>
        <fullName evidence="2">Superoxide dismutase copper/zinc binding domain-containing protein</fullName>
    </recommendedName>
</protein>
<evidence type="ECO:0000313" key="6">
    <source>
        <dbReference type="EMBL" id="CAF3741542.1"/>
    </source>
</evidence>
<dbReference type="GO" id="GO:0005507">
    <property type="term" value="F:copper ion binding"/>
    <property type="evidence" value="ECO:0007669"/>
    <property type="project" value="InterPro"/>
</dbReference>
<dbReference type="InterPro" id="IPR036423">
    <property type="entry name" value="SOD-like_Cu/Zn_dom_sf"/>
</dbReference>
<dbReference type="SUPFAM" id="SSF49329">
    <property type="entry name" value="Cu,Zn superoxide dismutase-like"/>
    <property type="match status" value="1"/>
</dbReference>
<evidence type="ECO:0000313" key="5">
    <source>
        <dbReference type="EMBL" id="CAF3721144.1"/>
    </source>
</evidence>
<accession>A0A814CUJ9</accession>
<dbReference type="PANTHER" id="PTHR10003">
    <property type="entry name" value="SUPEROXIDE DISMUTASE CU-ZN -RELATED"/>
    <property type="match status" value="1"/>
</dbReference>
<dbReference type="AlphaFoldDB" id="A0A814CUJ9"/>
<dbReference type="Proteomes" id="UP000682733">
    <property type="component" value="Unassembled WGS sequence"/>
</dbReference>
<dbReference type="CDD" id="cd00305">
    <property type="entry name" value="Cu-Zn_Superoxide_Dismutase"/>
    <property type="match status" value="1"/>
</dbReference>
<dbReference type="GO" id="GO:0006801">
    <property type="term" value="P:superoxide metabolic process"/>
    <property type="evidence" value="ECO:0007669"/>
    <property type="project" value="InterPro"/>
</dbReference>
<name>A0A814CUJ9_9BILA</name>
<dbReference type="Pfam" id="PF00080">
    <property type="entry name" value="Sod_Cu"/>
    <property type="match status" value="1"/>
</dbReference>
<gene>
    <name evidence="3" type="ORF">GPM918_LOCUS10917</name>
    <name evidence="4" type="ORF">OVA965_LOCUS13052</name>
    <name evidence="5" type="ORF">SRO942_LOCUS10918</name>
    <name evidence="6" type="ORF">TMI583_LOCUS13056</name>
</gene>